<accession>A0A9N9SDY8</accession>
<organism evidence="2 3">
    <name type="scientific">Phaedon cochleariae</name>
    <name type="common">Mustard beetle</name>
    <dbReference type="NCBI Taxonomy" id="80249"/>
    <lineage>
        <taxon>Eukaryota</taxon>
        <taxon>Metazoa</taxon>
        <taxon>Ecdysozoa</taxon>
        <taxon>Arthropoda</taxon>
        <taxon>Hexapoda</taxon>
        <taxon>Insecta</taxon>
        <taxon>Pterygota</taxon>
        <taxon>Neoptera</taxon>
        <taxon>Endopterygota</taxon>
        <taxon>Coleoptera</taxon>
        <taxon>Polyphaga</taxon>
        <taxon>Cucujiformia</taxon>
        <taxon>Chrysomeloidea</taxon>
        <taxon>Chrysomelidae</taxon>
        <taxon>Chrysomelinae</taxon>
        <taxon>Chrysomelini</taxon>
        <taxon>Phaedon</taxon>
    </lineage>
</organism>
<sequence length="207" mass="23386">MNSLREQSKSTVNTTVSIPTFDPDSEDDEVNLWCEEIEKLGDMFKWSGYELLIRGASGLIGEAKDWFMKWKPVEKTWENFKSEICSLYPAKKNLSQKLRKVSLYTSDEAISYCEYARKKISLIKALNFDLSDDQLSELVIGDITDIHVKTAAFNSKVDSESEEISISMKITIIIPLGSIKTTNLDSQIANKEIFLISDIIIIVDAVA</sequence>
<dbReference type="Proteomes" id="UP001153737">
    <property type="component" value="Chromosome 11"/>
</dbReference>
<feature type="compositionally biased region" description="Polar residues" evidence="1">
    <location>
        <begin position="1"/>
        <end position="18"/>
    </location>
</feature>
<feature type="region of interest" description="Disordered" evidence="1">
    <location>
        <begin position="1"/>
        <end position="22"/>
    </location>
</feature>
<gene>
    <name evidence="2" type="ORF">PHAECO_LOCUS2492</name>
</gene>
<evidence type="ECO:0000313" key="3">
    <source>
        <dbReference type="Proteomes" id="UP001153737"/>
    </source>
</evidence>
<proteinExistence type="predicted"/>
<dbReference type="EMBL" id="OU896717">
    <property type="protein sequence ID" value="CAG9814717.1"/>
    <property type="molecule type" value="Genomic_DNA"/>
</dbReference>
<evidence type="ECO:0000256" key="1">
    <source>
        <dbReference type="SAM" id="MobiDB-lite"/>
    </source>
</evidence>
<keyword evidence="3" id="KW-1185">Reference proteome</keyword>
<reference evidence="2" key="1">
    <citation type="submission" date="2022-01" db="EMBL/GenBank/DDBJ databases">
        <authorList>
            <person name="King R."/>
        </authorList>
    </citation>
    <scope>NUCLEOTIDE SEQUENCE</scope>
</reference>
<evidence type="ECO:0000313" key="2">
    <source>
        <dbReference type="EMBL" id="CAG9814717.1"/>
    </source>
</evidence>
<protein>
    <recommendedName>
        <fullName evidence="4">Retrotransposon gag domain-containing protein</fullName>
    </recommendedName>
</protein>
<dbReference type="AlphaFoldDB" id="A0A9N9SDY8"/>
<reference evidence="2" key="2">
    <citation type="submission" date="2022-10" db="EMBL/GenBank/DDBJ databases">
        <authorList>
            <consortium name="ENA_rothamsted_submissions"/>
            <consortium name="culmorum"/>
            <person name="King R."/>
        </authorList>
    </citation>
    <scope>NUCLEOTIDE SEQUENCE</scope>
</reference>
<dbReference type="OrthoDB" id="6773961at2759"/>
<name>A0A9N9SDY8_PHACE</name>
<evidence type="ECO:0008006" key="4">
    <source>
        <dbReference type="Google" id="ProtNLM"/>
    </source>
</evidence>